<dbReference type="InterPro" id="IPR011051">
    <property type="entry name" value="RmlC_Cupin_sf"/>
</dbReference>
<dbReference type="CDD" id="cd02247">
    <property type="entry name" value="cupin_pirin_C"/>
    <property type="match status" value="1"/>
</dbReference>
<dbReference type="Pfam" id="PF02678">
    <property type="entry name" value="Pirin"/>
    <property type="match status" value="1"/>
</dbReference>
<dbReference type="GO" id="GO:0046872">
    <property type="term" value="F:metal ion binding"/>
    <property type="evidence" value="ECO:0007669"/>
    <property type="project" value="UniProtKB-KW"/>
</dbReference>
<comment type="caution">
    <text evidence="6">The sequence shown here is derived from an EMBL/GenBank/DDBJ whole genome shotgun (WGS) entry which is preliminary data.</text>
</comment>
<evidence type="ECO:0000259" key="5">
    <source>
        <dbReference type="Pfam" id="PF05726"/>
    </source>
</evidence>
<dbReference type="InterPro" id="IPR012093">
    <property type="entry name" value="Pirin"/>
</dbReference>
<feature type="domain" description="Pirin N-terminal" evidence="4">
    <location>
        <begin position="15"/>
        <end position="120"/>
    </location>
</feature>
<dbReference type="SUPFAM" id="SSF51182">
    <property type="entry name" value="RmlC-like cupins"/>
    <property type="match status" value="1"/>
</dbReference>
<dbReference type="PANTHER" id="PTHR13903">
    <property type="entry name" value="PIRIN-RELATED"/>
    <property type="match status" value="1"/>
</dbReference>
<evidence type="ECO:0000313" key="6">
    <source>
        <dbReference type="EMBL" id="EWY42026.1"/>
    </source>
</evidence>
<keyword evidence="2" id="KW-0479">Metal-binding</keyword>
<keyword evidence="7" id="KW-1185">Reference proteome</keyword>
<keyword evidence="2" id="KW-0408">Iron</keyword>
<feature type="domain" description="Pirin C-terminal" evidence="5">
    <location>
        <begin position="173"/>
        <end position="272"/>
    </location>
</feature>
<evidence type="ECO:0000259" key="4">
    <source>
        <dbReference type="Pfam" id="PF02678"/>
    </source>
</evidence>
<sequence length="286" mass="31269">MDTLVVARTGDIGGFEVRRALPSVKRRMVGPFVFLDQMGPGEFLTGKGLDVRPHPHIGLSTVTYLFQGEILHRDSLGTIKTIQPGAINWMTAGRGISHSERTGPELRATGSNLYGIQSWVALPHHLEETDPAFVHYPVHELPVIEGEGKWVRVIAGSMYGAVSPVATATETFYADVALQAGVGIPLPSDQEERAVYVAEGRIEIAGDIFEPGQLLVFRPGDEITINALEPARLMLLGGAAMDGPRHIWWNFVSSSKDRIEQAKADWKAGLFGQVPDDQEFIPLPDR</sequence>
<evidence type="ECO:0000256" key="3">
    <source>
        <dbReference type="RuleBase" id="RU003457"/>
    </source>
</evidence>
<organism evidence="6 7">
    <name type="scientific">Skermanella stibiiresistens SB22</name>
    <dbReference type="NCBI Taxonomy" id="1385369"/>
    <lineage>
        <taxon>Bacteria</taxon>
        <taxon>Pseudomonadati</taxon>
        <taxon>Pseudomonadota</taxon>
        <taxon>Alphaproteobacteria</taxon>
        <taxon>Rhodospirillales</taxon>
        <taxon>Azospirillaceae</taxon>
        <taxon>Skermanella</taxon>
    </lineage>
</organism>
<feature type="binding site" evidence="2">
    <location>
        <position position="98"/>
    </location>
    <ligand>
        <name>Fe cation</name>
        <dbReference type="ChEBI" id="CHEBI:24875"/>
    </ligand>
</feature>
<dbReference type="AlphaFoldDB" id="W9HBA2"/>
<dbReference type="Gene3D" id="2.60.120.10">
    <property type="entry name" value="Jelly Rolls"/>
    <property type="match status" value="2"/>
</dbReference>
<reference evidence="6 7" key="1">
    <citation type="submission" date="2013-08" db="EMBL/GenBank/DDBJ databases">
        <title>The genome sequence of Skermanella stibiiresistens.</title>
        <authorList>
            <person name="Zhu W."/>
            <person name="Wang G."/>
        </authorList>
    </citation>
    <scope>NUCLEOTIDE SEQUENCE [LARGE SCALE GENOMIC DNA]</scope>
    <source>
        <strain evidence="6 7">SB22</strain>
    </source>
</reference>
<comment type="similarity">
    <text evidence="1 3">Belongs to the pirin family.</text>
</comment>
<dbReference type="InterPro" id="IPR014710">
    <property type="entry name" value="RmlC-like_jellyroll"/>
</dbReference>
<dbReference type="PATRIC" id="fig|1385369.3.peg.727"/>
<comment type="cofactor">
    <cofactor evidence="2">
        <name>Fe cation</name>
        <dbReference type="ChEBI" id="CHEBI:24875"/>
    </cofactor>
    <text evidence="2">Binds 1 Fe cation per subunit.</text>
</comment>
<evidence type="ECO:0000256" key="1">
    <source>
        <dbReference type="ARBA" id="ARBA00008416"/>
    </source>
</evidence>
<gene>
    <name evidence="6" type="ORF">N825_19000</name>
</gene>
<dbReference type="InterPro" id="IPR003829">
    <property type="entry name" value="Pirin_N_dom"/>
</dbReference>
<proteinExistence type="inferred from homology"/>
<feature type="binding site" evidence="2">
    <location>
        <position position="56"/>
    </location>
    <ligand>
        <name>Fe cation</name>
        <dbReference type="ChEBI" id="CHEBI:24875"/>
    </ligand>
</feature>
<dbReference type="PIRSF" id="PIRSF006232">
    <property type="entry name" value="Pirin"/>
    <property type="match status" value="1"/>
</dbReference>
<dbReference type="Proteomes" id="UP000019486">
    <property type="component" value="Unassembled WGS sequence"/>
</dbReference>
<dbReference type="EMBL" id="AVFL01000002">
    <property type="protein sequence ID" value="EWY42026.1"/>
    <property type="molecule type" value="Genomic_DNA"/>
</dbReference>
<feature type="binding site" evidence="2">
    <location>
        <position position="100"/>
    </location>
    <ligand>
        <name>Fe cation</name>
        <dbReference type="ChEBI" id="CHEBI:24875"/>
    </ligand>
</feature>
<accession>W9HBA2</accession>
<dbReference type="STRING" id="1385369.N825_19000"/>
<dbReference type="CDD" id="cd02909">
    <property type="entry name" value="cupin_pirin_N"/>
    <property type="match status" value="1"/>
</dbReference>
<evidence type="ECO:0000313" key="7">
    <source>
        <dbReference type="Proteomes" id="UP000019486"/>
    </source>
</evidence>
<evidence type="ECO:0000256" key="2">
    <source>
        <dbReference type="PIRSR" id="PIRSR006232-1"/>
    </source>
</evidence>
<dbReference type="Pfam" id="PF05726">
    <property type="entry name" value="Pirin_C"/>
    <property type="match status" value="1"/>
</dbReference>
<protein>
    <submittedName>
        <fullName evidence="6">Pirin</fullName>
    </submittedName>
</protein>
<name>W9HBA2_9PROT</name>
<feature type="binding site" evidence="2">
    <location>
        <position position="54"/>
    </location>
    <ligand>
        <name>Fe cation</name>
        <dbReference type="ChEBI" id="CHEBI:24875"/>
    </ligand>
</feature>
<dbReference type="InterPro" id="IPR008778">
    <property type="entry name" value="Pirin_C_dom"/>
</dbReference>
<dbReference type="PANTHER" id="PTHR13903:SF8">
    <property type="entry name" value="PIRIN"/>
    <property type="match status" value="1"/>
</dbReference>